<feature type="binding site" evidence="9">
    <location>
        <position position="237"/>
    </location>
    <ligand>
        <name>Zn(2+)</name>
        <dbReference type="ChEBI" id="CHEBI:29105"/>
    </ligand>
</feature>
<evidence type="ECO:0000256" key="2">
    <source>
        <dbReference type="ARBA" id="ARBA00005858"/>
    </source>
</evidence>
<evidence type="ECO:0000259" key="10">
    <source>
        <dbReference type="Pfam" id="PF08772"/>
    </source>
</evidence>
<dbReference type="PANTHER" id="PTHR12814">
    <property type="entry name" value="RNA-BINDING PROTEIN NOB1"/>
    <property type="match status" value="1"/>
</dbReference>
<comment type="caution">
    <text evidence="12">The sequence shown here is derived from an EMBL/GenBank/DDBJ whole genome shotgun (WGS) entry which is preliminary data.</text>
</comment>
<dbReference type="SUPFAM" id="SSF144206">
    <property type="entry name" value="NOB1 zinc finger-like"/>
    <property type="match status" value="1"/>
</dbReference>
<keyword evidence="4 8" id="KW-0479">Metal-binding</keyword>
<evidence type="ECO:0000256" key="6">
    <source>
        <dbReference type="ARBA" id="ARBA00022833"/>
    </source>
</evidence>
<dbReference type="FunFam" id="3.40.50.1010:FF:000020">
    <property type="entry name" value="20S-pre-rRNA D-site endonuclease NOB1"/>
    <property type="match status" value="1"/>
</dbReference>
<dbReference type="InterPro" id="IPR033411">
    <property type="entry name" value="Ribonuclease_PIN"/>
</dbReference>
<evidence type="ECO:0000256" key="4">
    <source>
        <dbReference type="ARBA" id="ARBA00022723"/>
    </source>
</evidence>
<dbReference type="GO" id="GO:0046872">
    <property type="term" value="F:metal ion binding"/>
    <property type="evidence" value="ECO:0007669"/>
    <property type="project" value="UniProtKB-UniRule"/>
</dbReference>
<dbReference type="EMBL" id="JANCYU010000016">
    <property type="protein sequence ID" value="KAK4523563.1"/>
    <property type="molecule type" value="Genomic_DNA"/>
</dbReference>
<gene>
    <name evidence="12" type="ORF">GAYE_PCTG69G1459</name>
</gene>
<dbReference type="Pfam" id="PF17146">
    <property type="entry name" value="PIN_6"/>
    <property type="match status" value="1"/>
</dbReference>
<dbReference type="GO" id="GO:0030688">
    <property type="term" value="C:preribosome, small subunit precursor"/>
    <property type="evidence" value="ECO:0007669"/>
    <property type="project" value="TreeGrafter"/>
</dbReference>
<evidence type="ECO:0000256" key="1">
    <source>
        <dbReference type="ARBA" id="ARBA00004123"/>
    </source>
</evidence>
<feature type="binding site" evidence="9">
    <location>
        <position position="234"/>
    </location>
    <ligand>
        <name>Zn(2+)</name>
        <dbReference type="ChEBI" id="CHEBI:29105"/>
    </ligand>
</feature>
<keyword evidence="6 8" id="KW-0862">Zinc</keyword>
<keyword evidence="13" id="KW-1185">Reference proteome</keyword>
<dbReference type="Pfam" id="PF08772">
    <property type="entry name" value="Zn_ribbon_NOB1"/>
    <property type="match status" value="1"/>
</dbReference>
<reference evidence="12 13" key="1">
    <citation type="submission" date="2022-07" db="EMBL/GenBank/DDBJ databases">
        <title>Genome-wide signatures of adaptation to extreme environments.</title>
        <authorList>
            <person name="Cho C.H."/>
            <person name="Yoon H.S."/>
        </authorList>
    </citation>
    <scope>NUCLEOTIDE SEQUENCE [LARGE SCALE GENOMIC DNA]</scope>
    <source>
        <strain evidence="12 13">108.79 E11</strain>
    </source>
</reference>
<dbReference type="CDD" id="cd09876">
    <property type="entry name" value="PIN_Nob1-like"/>
    <property type="match status" value="1"/>
</dbReference>
<dbReference type="InterPro" id="IPR014881">
    <property type="entry name" value="NOB1_Zn-bd"/>
</dbReference>
<protein>
    <recommendedName>
        <fullName evidence="14">RNA-binding protein NOB1</fullName>
    </recommendedName>
</protein>
<feature type="binding site" evidence="9">
    <location>
        <position position="249"/>
    </location>
    <ligand>
        <name>Zn(2+)</name>
        <dbReference type="ChEBI" id="CHEBI:29105"/>
    </ligand>
</feature>
<evidence type="ECO:0000256" key="9">
    <source>
        <dbReference type="PIRSR" id="PIRSR037125-1"/>
    </source>
</evidence>
<dbReference type="AlphaFoldDB" id="A0AAV9I8A5"/>
<dbReference type="InterPro" id="IPR039907">
    <property type="entry name" value="NOB1"/>
</dbReference>
<keyword evidence="7 8" id="KW-0539">Nucleus</keyword>
<evidence type="ECO:0000313" key="13">
    <source>
        <dbReference type="Proteomes" id="UP001300502"/>
    </source>
</evidence>
<dbReference type="GO" id="GO:0031981">
    <property type="term" value="C:nuclear lumen"/>
    <property type="evidence" value="ECO:0007669"/>
    <property type="project" value="UniProtKB-ARBA"/>
</dbReference>
<comment type="similarity">
    <text evidence="2 8">Belongs to the NOB1 family.</text>
</comment>
<dbReference type="PANTHER" id="PTHR12814:SF2">
    <property type="entry name" value="RNA-BINDING PROTEIN NOB1"/>
    <property type="match status" value="1"/>
</dbReference>
<dbReference type="InterPro" id="IPR036283">
    <property type="entry name" value="NOB1_Zf-like_sf"/>
</dbReference>
<dbReference type="GO" id="GO:0005737">
    <property type="term" value="C:cytoplasm"/>
    <property type="evidence" value="ECO:0007669"/>
    <property type="project" value="UniProtKB-ARBA"/>
</dbReference>
<evidence type="ECO:0000256" key="5">
    <source>
        <dbReference type="ARBA" id="ARBA00022801"/>
    </source>
</evidence>
<comment type="subcellular location">
    <subcellularLocation>
        <location evidence="1">Nucleus</location>
    </subcellularLocation>
</comment>
<keyword evidence="3" id="KW-0540">Nuclease</keyword>
<evidence type="ECO:0000259" key="11">
    <source>
        <dbReference type="Pfam" id="PF17146"/>
    </source>
</evidence>
<evidence type="ECO:0000256" key="8">
    <source>
        <dbReference type="PIRNR" id="PIRNR037125"/>
    </source>
</evidence>
<evidence type="ECO:0008006" key="14">
    <source>
        <dbReference type="Google" id="ProtNLM"/>
    </source>
</evidence>
<feature type="binding site" evidence="9">
    <location>
        <position position="252"/>
    </location>
    <ligand>
        <name>Zn(2+)</name>
        <dbReference type="ChEBI" id="CHEBI:29105"/>
    </ligand>
</feature>
<dbReference type="Gene3D" id="6.20.210.10">
    <property type="entry name" value="Nin one binding (NOB1), Zn-ribbon-like"/>
    <property type="match status" value="1"/>
</dbReference>
<dbReference type="Proteomes" id="UP001300502">
    <property type="component" value="Unassembled WGS sequence"/>
</dbReference>
<dbReference type="GO" id="GO:0030490">
    <property type="term" value="P:maturation of SSU-rRNA"/>
    <property type="evidence" value="ECO:0007669"/>
    <property type="project" value="TreeGrafter"/>
</dbReference>
<dbReference type="GO" id="GO:0016787">
    <property type="term" value="F:hydrolase activity"/>
    <property type="evidence" value="ECO:0007669"/>
    <property type="project" value="UniProtKB-KW"/>
</dbReference>
<dbReference type="PIRSF" id="PIRSF037125">
    <property type="entry name" value="D-site_20S_pre-rRNA_nuclease"/>
    <property type="match status" value="1"/>
</dbReference>
<evidence type="ECO:0000313" key="12">
    <source>
        <dbReference type="EMBL" id="KAK4523563.1"/>
    </source>
</evidence>
<sequence length="366" mass="42026">MQSRLVLDTSGFIHGEEEIFHRALIGQREDGSDLYIYTSPLVVREVRDALARKRLQQLESVLIVLEPNSSCVKAVMEFARRTGDYPHLSRTDIQVLSLTLMLELETNNGKFLKPELLELLPSEATRENNQDENHPKTTNEDSICVEQVESALADVQITDATTNSSFDVWIHNENIDSIVQNSKARKKEALVQERRVGCMTSDFSMQNLLLQMGLVLISPDGRRVKKLKSFVLRCESCFHITKQVDKLFCPHCGNHTLLRTTCKTDKQGNLLVFPPKRKKNNLRGTIFPIPKPQSGRNANNLILCEDEYMEKQRKLKYTSKKKAYRDVLDPATEYNASPFFQKEQPLIIGYNTKCVDKLRRSRRNKK</sequence>
<evidence type="ECO:0000256" key="7">
    <source>
        <dbReference type="ARBA" id="ARBA00023242"/>
    </source>
</evidence>
<feature type="domain" description="Nin one binding (NOB1) Zn-ribbon-like" evidence="10">
    <location>
        <begin position="224"/>
        <end position="295"/>
    </location>
</feature>
<feature type="domain" description="Ribonuclease PIN" evidence="11">
    <location>
        <begin position="5"/>
        <end position="102"/>
    </location>
</feature>
<name>A0AAV9I8A5_9RHOD</name>
<dbReference type="Gene3D" id="3.40.50.1010">
    <property type="entry name" value="5'-nuclease"/>
    <property type="match status" value="1"/>
</dbReference>
<dbReference type="GO" id="GO:0004521">
    <property type="term" value="F:RNA endonuclease activity"/>
    <property type="evidence" value="ECO:0007669"/>
    <property type="project" value="UniProtKB-UniRule"/>
</dbReference>
<proteinExistence type="inferred from homology"/>
<accession>A0AAV9I8A5</accession>
<dbReference type="InterPro" id="IPR017117">
    <property type="entry name" value="Nob1_euk"/>
</dbReference>
<evidence type="ECO:0000256" key="3">
    <source>
        <dbReference type="ARBA" id="ARBA00022722"/>
    </source>
</evidence>
<organism evidence="12 13">
    <name type="scientific">Galdieria yellowstonensis</name>
    <dbReference type="NCBI Taxonomy" id="3028027"/>
    <lineage>
        <taxon>Eukaryota</taxon>
        <taxon>Rhodophyta</taxon>
        <taxon>Bangiophyceae</taxon>
        <taxon>Galdieriales</taxon>
        <taxon>Galdieriaceae</taxon>
        <taxon>Galdieria</taxon>
    </lineage>
</organism>
<keyword evidence="5" id="KW-0378">Hydrolase</keyword>